<organism evidence="2 3">
    <name type="scientific">Marinilabilia salmonicolor</name>
    <dbReference type="NCBI Taxonomy" id="989"/>
    <lineage>
        <taxon>Bacteria</taxon>
        <taxon>Pseudomonadati</taxon>
        <taxon>Bacteroidota</taxon>
        <taxon>Bacteroidia</taxon>
        <taxon>Marinilabiliales</taxon>
        <taxon>Marinilabiliaceae</taxon>
        <taxon>Marinilabilia</taxon>
    </lineage>
</organism>
<protein>
    <submittedName>
        <fullName evidence="2">RseC/MucC-like positive regulator of sigma(E)</fullName>
    </submittedName>
</protein>
<sequence length="140" mass="15476">MSEKKQIEHQGIVEQANGGRATVRILSQSACASCHAKGVCTAADLQEKLIDASCDRPFKHGDRVTLVGESKLGLQAAWWAYILPLFLILATLITTFTLTNNENMAGLLALGILIPYFLIIRLFNNKFFKTFSFTIKPSTE</sequence>
<comment type="caution">
    <text evidence="2">The sequence shown here is derived from an EMBL/GenBank/DDBJ whole genome shotgun (WGS) entry which is preliminary data.</text>
</comment>
<dbReference type="EMBL" id="QPIZ01000008">
    <property type="protein sequence ID" value="RCW36675.1"/>
    <property type="molecule type" value="Genomic_DNA"/>
</dbReference>
<proteinExistence type="predicted"/>
<keyword evidence="1" id="KW-0472">Membrane</keyword>
<feature type="transmembrane region" description="Helical" evidence="1">
    <location>
        <begin position="104"/>
        <end position="123"/>
    </location>
</feature>
<dbReference type="OrthoDB" id="1120636at2"/>
<evidence type="ECO:0000313" key="2">
    <source>
        <dbReference type="EMBL" id="RCW36675.1"/>
    </source>
</evidence>
<dbReference type="RefSeq" id="WP_106153828.1">
    <property type="nucleotide sequence ID" value="NZ_PVTS01000013.1"/>
</dbReference>
<feature type="transmembrane region" description="Helical" evidence="1">
    <location>
        <begin position="78"/>
        <end position="98"/>
    </location>
</feature>
<dbReference type="Proteomes" id="UP000252733">
    <property type="component" value="Unassembled WGS sequence"/>
</dbReference>
<keyword evidence="3" id="KW-1185">Reference proteome</keyword>
<dbReference type="Pfam" id="PF04246">
    <property type="entry name" value="RseC_MucC"/>
    <property type="match status" value="1"/>
</dbReference>
<dbReference type="STRING" id="1168289.GCA_000259075_02892"/>
<accession>A0A2T0XDH7</accession>
<keyword evidence="1" id="KW-1133">Transmembrane helix</keyword>
<evidence type="ECO:0000313" key="3">
    <source>
        <dbReference type="Proteomes" id="UP000252733"/>
    </source>
</evidence>
<evidence type="ECO:0000256" key="1">
    <source>
        <dbReference type="SAM" id="Phobius"/>
    </source>
</evidence>
<name>A0A2T0XDH7_9BACT</name>
<dbReference type="PANTHER" id="PTHR35867">
    <property type="entry name" value="PROTEIN RSEC"/>
    <property type="match status" value="1"/>
</dbReference>
<dbReference type="AlphaFoldDB" id="A0A2T0XDH7"/>
<gene>
    <name evidence="2" type="ORF">DFO77_108117</name>
</gene>
<dbReference type="PANTHER" id="PTHR35867:SF1">
    <property type="entry name" value="PROTEIN RSEC"/>
    <property type="match status" value="1"/>
</dbReference>
<keyword evidence="1" id="KW-0812">Transmembrane</keyword>
<reference evidence="2 3" key="1">
    <citation type="submission" date="2018-07" db="EMBL/GenBank/DDBJ databases">
        <title>Freshwater and sediment microbial communities from various areas in North America, analyzing microbe dynamics in response to fracking.</title>
        <authorList>
            <person name="Lamendella R."/>
        </authorList>
    </citation>
    <scope>NUCLEOTIDE SEQUENCE [LARGE SCALE GENOMIC DNA]</scope>
    <source>
        <strain evidence="2 3">160A</strain>
    </source>
</reference>
<dbReference type="InterPro" id="IPR007359">
    <property type="entry name" value="SigmaE_reg_RseC_MucC"/>
</dbReference>